<sequence length="103" mass="11387">MLLIIRHVRRDLGGDPGAGADLHPIAVQYGIDPVHFGLIISWSTWRWAYSPAARRQSVRRLCGGQLSIDQLIPGCCALLVVLACLMAITYMPWISLGLVDLLY</sequence>
<reference evidence="2" key="1">
    <citation type="submission" date="2018-12" db="EMBL/GenBank/DDBJ databases">
        <authorList>
            <person name="Jadhav K."/>
            <person name="Kushwaha B."/>
            <person name="Jadhav I."/>
        </authorList>
    </citation>
    <scope>NUCLEOTIDE SEQUENCE [LARGE SCALE GENOMIC DNA]</scope>
    <source>
        <strain evidence="2">SBS 10</strain>
    </source>
</reference>
<organism evidence="2">
    <name type="scientific">Billgrantia gudaonensis</name>
    <dbReference type="NCBI Taxonomy" id="376427"/>
    <lineage>
        <taxon>Bacteria</taxon>
        <taxon>Pseudomonadati</taxon>
        <taxon>Pseudomonadota</taxon>
        <taxon>Gammaproteobacteria</taxon>
        <taxon>Oceanospirillales</taxon>
        <taxon>Halomonadaceae</taxon>
        <taxon>Billgrantia</taxon>
    </lineage>
</organism>
<proteinExistence type="predicted"/>
<name>A0A3S0QS46_9GAMM</name>
<keyword evidence="1" id="KW-0812">Transmembrane</keyword>
<evidence type="ECO:0000256" key="1">
    <source>
        <dbReference type="SAM" id="Phobius"/>
    </source>
</evidence>
<comment type="caution">
    <text evidence="2">The sequence shown here is derived from an EMBL/GenBank/DDBJ whole genome shotgun (WGS) entry which is preliminary data.</text>
</comment>
<accession>A0A3S0QS46</accession>
<evidence type="ECO:0000313" key="2">
    <source>
        <dbReference type="EMBL" id="RUA22977.1"/>
    </source>
</evidence>
<keyword evidence="1" id="KW-1133">Transmembrane helix</keyword>
<feature type="transmembrane region" description="Helical" evidence="1">
    <location>
        <begin position="71"/>
        <end position="93"/>
    </location>
</feature>
<gene>
    <name evidence="2" type="ORF">DSL92_02160</name>
</gene>
<dbReference type="EMBL" id="RXHI01000005">
    <property type="protein sequence ID" value="RUA22977.1"/>
    <property type="molecule type" value="Genomic_DNA"/>
</dbReference>
<protein>
    <submittedName>
        <fullName evidence="2">Uncharacterized protein</fullName>
    </submittedName>
</protein>
<dbReference type="AlphaFoldDB" id="A0A3S0QS46"/>
<keyword evidence="1" id="KW-0472">Membrane</keyword>